<evidence type="ECO:0000256" key="1">
    <source>
        <dbReference type="SAM" id="Phobius"/>
    </source>
</evidence>
<keyword evidence="1" id="KW-0472">Membrane</keyword>
<proteinExistence type="predicted"/>
<keyword evidence="2" id="KW-0150">Chloroplast</keyword>
<protein>
    <recommendedName>
        <fullName evidence="3">Ycf89</fullName>
    </recommendedName>
</protein>
<dbReference type="RefSeq" id="YP_009686185.1">
    <property type="nucleotide sequence ID" value="NC_044463.1"/>
</dbReference>
<sequence length="347" mass="40548">MSLDEKFVSVRTAFYDIVGNFFKGIAGFFGYPRNPGMPTMSEIPSDQYARSRFLDSLPTHRTYWPPVQRPETWFEMIFGPTPKVETVPRYIYESKEEGFYNFYIENYKNIYFLPDWLSEFIQVRLDICLDITVLETIREVFFVGLMVYSQIVILRIALSWFIYINPYTVPWCYIAAAVDWTEDVLQGIVPAILGVNITGSVFLGILGVIADSLNHLVFTMPFLPSEGEETKLLINEQMKNVLVFHYLPILWYRYPIPNDIREFWYNERPDILEYMEKAYQNLDIQFLPDNVVSQLNQEKLTSSVSSSLVDLENNLNQMVSTELLSKNDFILTKLHSFTDYLTTFIVP</sequence>
<feature type="transmembrane region" description="Helical" evidence="1">
    <location>
        <begin position="12"/>
        <end position="31"/>
    </location>
</feature>
<keyword evidence="1" id="KW-1133">Transmembrane helix</keyword>
<evidence type="ECO:0008006" key="3">
    <source>
        <dbReference type="Google" id="ProtNLM"/>
    </source>
</evidence>
<gene>
    <name evidence="2" type="primary">ycf89</name>
</gene>
<dbReference type="GeneID" id="41660771"/>
<dbReference type="EMBL" id="MK045450">
    <property type="protein sequence ID" value="QDR24925.1"/>
    <property type="molecule type" value="Genomic_DNA"/>
</dbReference>
<dbReference type="GeneID" id="41660762"/>
<geneLocation type="chloroplast" evidence="2"/>
<dbReference type="RefSeq" id="YP_009686128.1">
    <property type="nucleotide sequence ID" value="NC_044463.1"/>
</dbReference>
<reference evidence="2" key="1">
    <citation type="journal article" date="2019" name="PLoS ONE">
        <title>Extensive chloroplast genome rearrangement amongst three closely related Halamphora spp. (Bacillariophyceae), and evidence for rapid evolution as compared to land plants.</title>
        <authorList>
            <person name="Hamsher S.E."/>
            <person name="Keepers K.G."/>
            <person name="Pogoda C.S."/>
            <person name="Stepanek J.G."/>
            <person name="Kane N.C."/>
            <person name="Kociolek J.P."/>
        </authorList>
    </citation>
    <scope>NUCLEOTIDE SEQUENCE</scope>
</reference>
<dbReference type="EMBL" id="MK045450">
    <property type="protein sequence ID" value="QDR24871.1"/>
    <property type="molecule type" value="Genomic_DNA"/>
</dbReference>
<evidence type="ECO:0000313" key="2">
    <source>
        <dbReference type="EMBL" id="QDR24925.1"/>
    </source>
</evidence>
<organism evidence="2">
    <name type="scientific">Halamphora americana</name>
    <dbReference type="NCBI Taxonomy" id="2305497"/>
    <lineage>
        <taxon>Eukaryota</taxon>
        <taxon>Sar</taxon>
        <taxon>Stramenopiles</taxon>
        <taxon>Ochrophyta</taxon>
        <taxon>Bacillariophyta</taxon>
        <taxon>Bacillariophyceae</taxon>
        <taxon>Bacillariophycidae</taxon>
        <taxon>Naviculales</taxon>
        <taxon>Amphipleuraceae</taxon>
        <taxon>Halamphora</taxon>
    </lineage>
</organism>
<feature type="transmembrane region" description="Helical" evidence="1">
    <location>
        <begin position="184"/>
        <end position="210"/>
    </location>
</feature>
<accession>A0A516ZB39</accession>
<dbReference type="AlphaFoldDB" id="A0A516ZB39"/>
<keyword evidence="1" id="KW-0812">Transmembrane</keyword>
<name>A0A516ZB39_9STRA</name>
<keyword evidence="2" id="KW-0934">Plastid</keyword>